<accession>A0A0A9BBR2</accession>
<sequence>MLLLRLIIPACGAVICYFSIYQQLLLSLFYNCYYYFTETIKLIICHLKQKMNPCGHDMLLFWIGNQFEYYGKSHCTVCHKHYICFWNIVTCLCIRTSAISGSHFY</sequence>
<reference evidence="2" key="2">
    <citation type="journal article" date="2015" name="Data Brief">
        <title>Shoot transcriptome of the giant reed, Arundo donax.</title>
        <authorList>
            <person name="Barrero R.A."/>
            <person name="Guerrero F.D."/>
            <person name="Moolhuijzen P."/>
            <person name="Goolsby J.A."/>
            <person name="Tidwell J."/>
            <person name="Bellgard S.E."/>
            <person name="Bellgard M.I."/>
        </authorList>
    </citation>
    <scope>NUCLEOTIDE SEQUENCE</scope>
    <source>
        <tissue evidence="2">Shoot tissue taken approximately 20 cm above the soil surface</tissue>
    </source>
</reference>
<organism evidence="2">
    <name type="scientific">Arundo donax</name>
    <name type="common">Giant reed</name>
    <name type="synonym">Donax arundinaceus</name>
    <dbReference type="NCBI Taxonomy" id="35708"/>
    <lineage>
        <taxon>Eukaryota</taxon>
        <taxon>Viridiplantae</taxon>
        <taxon>Streptophyta</taxon>
        <taxon>Embryophyta</taxon>
        <taxon>Tracheophyta</taxon>
        <taxon>Spermatophyta</taxon>
        <taxon>Magnoliopsida</taxon>
        <taxon>Liliopsida</taxon>
        <taxon>Poales</taxon>
        <taxon>Poaceae</taxon>
        <taxon>PACMAD clade</taxon>
        <taxon>Arundinoideae</taxon>
        <taxon>Arundineae</taxon>
        <taxon>Arundo</taxon>
    </lineage>
</organism>
<evidence type="ECO:0000256" key="1">
    <source>
        <dbReference type="SAM" id="Phobius"/>
    </source>
</evidence>
<protein>
    <submittedName>
        <fullName evidence="2">Uncharacterized protein</fullName>
    </submittedName>
</protein>
<dbReference type="EMBL" id="GBRH01237119">
    <property type="protein sequence ID" value="JAD60776.1"/>
    <property type="molecule type" value="Transcribed_RNA"/>
</dbReference>
<name>A0A0A9BBR2_ARUDO</name>
<dbReference type="AlphaFoldDB" id="A0A0A9BBR2"/>
<keyword evidence="1" id="KW-0812">Transmembrane</keyword>
<evidence type="ECO:0000313" key="2">
    <source>
        <dbReference type="EMBL" id="JAD60776.1"/>
    </source>
</evidence>
<feature type="transmembrane region" description="Helical" evidence="1">
    <location>
        <begin position="6"/>
        <end position="33"/>
    </location>
</feature>
<proteinExistence type="predicted"/>
<keyword evidence="1" id="KW-1133">Transmembrane helix</keyword>
<reference evidence="2" key="1">
    <citation type="submission" date="2014-09" db="EMBL/GenBank/DDBJ databases">
        <authorList>
            <person name="Magalhaes I.L.F."/>
            <person name="Oliveira U."/>
            <person name="Santos F.R."/>
            <person name="Vidigal T.H.D.A."/>
            <person name="Brescovit A.D."/>
            <person name="Santos A.J."/>
        </authorList>
    </citation>
    <scope>NUCLEOTIDE SEQUENCE</scope>
    <source>
        <tissue evidence="2">Shoot tissue taken approximately 20 cm above the soil surface</tissue>
    </source>
</reference>
<keyword evidence="1" id="KW-0472">Membrane</keyword>